<dbReference type="EMBL" id="GBXM01027924">
    <property type="protein sequence ID" value="JAH80653.1"/>
    <property type="molecule type" value="Transcribed_RNA"/>
</dbReference>
<protein>
    <submittedName>
        <fullName evidence="1">Uncharacterized protein</fullName>
    </submittedName>
</protein>
<accession>A0A0E9VTN0</accession>
<evidence type="ECO:0000313" key="1">
    <source>
        <dbReference type="EMBL" id="JAH80653.1"/>
    </source>
</evidence>
<dbReference type="AlphaFoldDB" id="A0A0E9VTN0"/>
<reference evidence="1" key="2">
    <citation type="journal article" date="2015" name="Fish Shellfish Immunol.">
        <title>Early steps in the European eel (Anguilla anguilla)-Vibrio vulnificus interaction in the gills: Role of the RtxA13 toxin.</title>
        <authorList>
            <person name="Callol A."/>
            <person name="Pajuelo D."/>
            <person name="Ebbesson L."/>
            <person name="Teles M."/>
            <person name="MacKenzie S."/>
            <person name="Amaro C."/>
        </authorList>
    </citation>
    <scope>NUCLEOTIDE SEQUENCE</scope>
</reference>
<name>A0A0E9VTN0_ANGAN</name>
<reference evidence="1" key="1">
    <citation type="submission" date="2014-11" db="EMBL/GenBank/DDBJ databases">
        <authorList>
            <person name="Amaro Gonzalez C."/>
        </authorList>
    </citation>
    <scope>NUCLEOTIDE SEQUENCE</scope>
</reference>
<proteinExistence type="predicted"/>
<organism evidence="1">
    <name type="scientific">Anguilla anguilla</name>
    <name type="common">European freshwater eel</name>
    <name type="synonym">Muraena anguilla</name>
    <dbReference type="NCBI Taxonomy" id="7936"/>
    <lineage>
        <taxon>Eukaryota</taxon>
        <taxon>Metazoa</taxon>
        <taxon>Chordata</taxon>
        <taxon>Craniata</taxon>
        <taxon>Vertebrata</taxon>
        <taxon>Euteleostomi</taxon>
        <taxon>Actinopterygii</taxon>
        <taxon>Neopterygii</taxon>
        <taxon>Teleostei</taxon>
        <taxon>Anguilliformes</taxon>
        <taxon>Anguillidae</taxon>
        <taxon>Anguilla</taxon>
    </lineage>
</organism>
<sequence>MIKMVKKKLLFFFRSFLTFDNYCFCL</sequence>